<gene>
    <name evidence="10" type="ORF">PMAYCL1PPCAC_16581</name>
</gene>
<evidence type="ECO:0000259" key="9">
    <source>
        <dbReference type="PROSITE" id="PS51030"/>
    </source>
</evidence>
<keyword evidence="8" id="KW-0539">Nucleus</keyword>
<organism evidence="10 11">
    <name type="scientific">Pristionchus mayeri</name>
    <dbReference type="NCBI Taxonomy" id="1317129"/>
    <lineage>
        <taxon>Eukaryota</taxon>
        <taxon>Metazoa</taxon>
        <taxon>Ecdysozoa</taxon>
        <taxon>Nematoda</taxon>
        <taxon>Chromadorea</taxon>
        <taxon>Rhabditida</taxon>
        <taxon>Rhabditina</taxon>
        <taxon>Diplogasteromorpha</taxon>
        <taxon>Diplogasteroidea</taxon>
        <taxon>Neodiplogasteridae</taxon>
        <taxon>Pristionchus</taxon>
    </lineage>
</organism>
<dbReference type="GO" id="GO:0005634">
    <property type="term" value="C:nucleus"/>
    <property type="evidence" value="ECO:0007669"/>
    <property type="project" value="TreeGrafter"/>
</dbReference>
<protein>
    <recommendedName>
        <fullName evidence="9">Nuclear receptor domain-containing protein</fullName>
    </recommendedName>
</protein>
<dbReference type="InterPro" id="IPR013088">
    <property type="entry name" value="Znf_NHR/GATA"/>
</dbReference>
<keyword evidence="3" id="KW-0862">Zinc</keyword>
<dbReference type="Gene3D" id="3.30.50.10">
    <property type="entry name" value="Erythroid Transcription Factor GATA-1, subunit A"/>
    <property type="match status" value="1"/>
</dbReference>
<keyword evidence="6" id="KW-0804">Transcription</keyword>
<dbReference type="Pfam" id="PF00105">
    <property type="entry name" value="zf-C4"/>
    <property type="match status" value="1"/>
</dbReference>
<feature type="domain" description="Nuclear receptor" evidence="9">
    <location>
        <begin position="24"/>
        <end position="76"/>
    </location>
</feature>
<dbReference type="PANTHER" id="PTHR46011">
    <property type="entry name" value="NUCLEAR HORMONE RECEPTOR FAMILY MEMBER NHR-86-RELATED"/>
    <property type="match status" value="1"/>
</dbReference>
<evidence type="ECO:0000256" key="3">
    <source>
        <dbReference type="ARBA" id="ARBA00022833"/>
    </source>
</evidence>
<dbReference type="PROSITE" id="PS51030">
    <property type="entry name" value="NUCLEAR_REC_DBD_2"/>
    <property type="match status" value="1"/>
</dbReference>
<keyword evidence="4" id="KW-0805">Transcription regulation</keyword>
<keyword evidence="7" id="KW-0675">Receptor</keyword>
<comment type="caution">
    <text evidence="10">The sequence shown here is derived from an EMBL/GenBank/DDBJ whole genome shotgun (WGS) entry which is preliminary data.</text>
</comment>
<dbReference type="GO" id="GO:0043565">
    <property type="term" value="F:sequence-specific DNA binding"/>
    <property type="evidence" value="ECO:0007669"/>
    <property type="project" value="InterPro"/>
</dbReference>
<evidence type="ECO:0000313" key="10">
    <source>
        <dbReference type="EMBL" id="GMR46386.1"/>
    </source>
</evidence>
<evidence type="ECO:0000256" key="6">
    <source>
        <dbReference type="ARBA" id="ARBA00023163"/>
    </source>
</evidence>
<keyword evidence="11" id="KW-1185">Reference proteome</keyword>
<dbReference type="GO" id="GO:0003700">
    <property type="term" value="F:DNA-binding transcription factor activity"/>
    <property type="evidence" value="ECO:0007669"/>
    <property type="project" value="InterPro"/>
</dbReference>
<dbReference type="SUPFAM" id="SSF57716">
    <property type="entry name" value="Glucocorticoid receptor-like (DNA-binding domain)"/>
    <property type="match status" value="1"/>
</dbReference>
<keyword evidence="2" id="KW-0863">Zinc-finger</keyword>
<accession>A0AAN5CKZ7</accession>
<evidence type="ECO:0000256" key="4">
    <source>
        <dbReference type="ARBA" id="ARBA00023015"/>
    </source>
</evidence>
<evidence type="ECO:0000256" key="7">
    <source>
        <dbReference type="ARBA" id="ARBA00023170"/>
    </source>
</evidence>
<name>A0AAN5CKZ7_9BILA</name>
<dbReference type="GO" id="GO:0008270">
    <property type="term" value="F:zinc ion binding"/>
    <property type="evidence" value="ECO:0007669"/>
    <property type="project" value="UniProtKB-KW"/>
</dbReference>
<feature type="non-terminal residue" evidence="10">
    <location>
        <position position="1"/>
    </location>
</feature>
<dbReference type="PANTHER" id="PTHR46011:SF6">
    <property type="entry name" value="HIGH ZINC ACTIVATED NUCLEAR RECEPTOR PROTEIN"/>
    <property type="match status" value="1"/>
</dbReference>
<dbReference type="EMBL" id="BTRK01000004">
    <property type="protein sequence ID" value="GMR46386.1"/>
    <property type="molecule type" value="Genomic_DNA"/>
</dbReference>
<evidence type="ECO:0000256" key="1">
    <source>
        <dbReference type="ARBA" id="ARBA00022723"/>
    </source>
</evidence>
<dbReference type="Proteomes" id="UP001328107">
    <property type="component" value="Unassembled WGS sequence"/>
</dbReference>
<evidence type="ECO:0000256" key="2">
    <source>
        <dbReference type="ARBA" id="ARBA00022771"/>
    </source>
</evidence>
<dbReference type="AlphaFoldDB" id="A0AAN5CKZ7"/>
<dbReference type="InterPro" id="IPR001628">
    <property type="entry name" value="Znf_hrmn_rcpt"/>
</dbReference>
<evidence type="ECO:0000313" key="11">
    <source>
        <dbReference type="Proteomes" id="UP001328107"/>
    </source>
</evidence>
<evidence type="ECO:0000256" key="5">
    <source>
        <dbReference type="ARBA" id="ARBA00023125"/>
    </source>
</evidence>
<reference evidence="11" key="1">
    <citation type="submission" date="2022-10" db="EMBL/GenBank/DDBJ databases">
        <title>Genome assembly of Pristionchus species.</title>
        <authorList>
            <person name="Yoshida K."/>
            <person name="Sommer R.J."/>
        </authorList>
    </citation>
    <scope>NUCLEOTIDE SEQUENCE [LARGE SCALE GENOMIC DNA]</scope>
    <source>
        <strain evidence="11">RS5460</strain>
    </source>
</reference>
<evidence type="ECO:0000256" key="8">
    <source>
        <dbReference type="ARBA" id="ARBA00023242"/>
    </source>
</evidence>
<keyword evidence="5" id="KW-0238">DNA-binding</keyword>
<sequence>SDESAEFSLIVKTQLFYIFPSSSMKSCLICAAAIPEASARLGLEACRACAAFYKRTKEESLKFTCRQDYLEQPLVCISRHSREHRAIIAIHGNGWGNRKIAPVYYCHGLIFDPVPSPTLAA</sequence>
<proteinExistence type="predicted"/>
<keyword evidence="1" id="KW-0479">Metal-binding</keyword>